<keyword evidence="1" id="KW-0472">Membrane</keyword>
<comment type="caution">
    <text evidence="2">The sequence shown here is derived from an EMBL/GenBank/DDBJ whole genome shotgun (WGS) entry which is preliminary data.</text>
</comment>
<keyword evidence="1" id="KW-0812">Transmembrane</keyword>
<proteinExistence type="predicted"/>
<evidence type="ECO:0000313" key="2">
    <source>
        <dbReference type="EMBL" id="MCP2370628.1"/>
    </source>
</evidence>
<evidence type="ECO:0000313" key="3">
    <source>
        <dbReference type="Proteomes" id="UP001139722"/>
    </source>
</evidence>
<reference evidence="2" key="1">
    <citation type="submission" date="2022-06" db="EMBL/GenBank/DDBJ databases">
        <title>Sequencing the genomes of 1000 actinobacteria strains.</title>
        <authorList>
            <person name="Klenk H.-P."/>
        </authorList>
    </citation>
    <scope>NUCLEOTIDE SEQUENCE</scope>
    <source>
        <strain evidence="2">DSM 22016</strain>
    </source>
</reference>
<dbReference type="RefSeq" id="WP_156998240.1">
    <property type="nucleotide sequence ID" value="NZ_BAAANU010000007.1"/>
</dbReference>
<protein>
    <submittedName>
        <fullName evidence="2">Uncharacterized protein</fullName>
    </submittedName>
</protein>
<sequence length="88" mass="9375">MSSKLPQVPRLSARLTFWIGAALVAVWAVLNILTAIIGFVVRMLPWSTGGVSAWPLLDVLGQLALVLGCALVAAGLVMNHLERPTADR</sequence>
<keyword evidence="1" id="KW-1133">Transmembrane helix</keyword>
<dbReference type="Proteomes" id="UP001139722">
    <property type="component" value="Unassembled WGS sequence"/>
</dbReference>
<dbReference type="EMBL" id="JAMZDY010000001">
    <property type="protein sequence ID" value="MCP2370628.1"/>
    <property type="molecule type" value="Genomic_DNA"/>
</dbReference>
<dbReference type="OrthoDB" id="9942802at2"/>
<evidence type="ECO:0000256" key="1">
    <source>
        <dbReference type="SAM" id="Phobius"/>
    </source>
</evidence>
<feature type="transmembrane region" description="Helical" evidence="1">
    <location>
        <begin position="15"/>
        <end position="39"/>
    </location>
</feature>
<dbReference type="AlphaFoldDB" id="A0A9X2KAS0"/>
<accession>A0A9X2KAS0</accession>
<feature type="transmembrane region" description="Helical" evidence="1">
    <location>
        <begin position="59"/>
        <end position="78"/>
    </location>
</feature>
<name>A0A9X2KAS0_9MICO</name>
<organism evidence="2 3">
    <name type="scientific">Agromyces terreus</name>
    <dbReference type="NCBI Taxonomy" id="424795"/>
    <lineage>
        <taxon>Bacteria</taxon>
        <taxon>Bacillati</taxon>
        <taxon>Actinomycetota</taxon>
        <taxon>Actinomycetes</taxon>
        <taxon>Micrococcales</taxon>
        <taxon>Microbacteriaceae</taxon>
        <taxon>Agromyces</taxon>
    </lineage>
</organism>
<gene>
    <name evidence="2" type="ORF">BJ978_001304</name>
</gene>
<keyword evidence="3" id="KW-1185">Reference proteome</keyword>